<evidence type="ECO:0000256" key="1">
    <source>
        <dbReference type="SAM" id="Phobius"/>
    </source>
</evidence>
<evidence type="ECO:0000313" key="3">
    <source>
        <dbReference type="Proteomes" id="UP000026922"/>
    </source>
</evidence>
<organism evidence="2 3">
    <name type="scientific">Holospora undulata HU1</name>
    <dbReference type="NCBI Taxonomy" id="1321371"/>
    <lineage>
        <taxon>Bacteria</taxon>
        <taxon>Pseudomonadati</taxon>
        <taxon>Pseudomonadota</taxon>
        <taxon>Alphaproteobacteria</taxon>
        <taxon>Holosporales</taxon>
        <taxon>Holosporaceae</taxon>
        <taxon>Holospora</taxon>
    </lineage>
</organism>
<evidence type="ECO:0000313" key="2">
    <source>
        <dbReference type="EMBL" id="ETZ04407.1"/>
    </source>
</evidence>
<feature type="transmembrane region" description="Helical" evidence="1">
    <location>
        <begin position="114"/>
        <end position="137"/>
    </location>
</feature>
<keyword evidence="1" id="KW-0472">Membrane</keyword>
<name>A0A061JGM9_9PROT</name>
<accession>A0A061JGM9</accession>
<dbReference type="AlphaFoldDB" id="A0A061JGM9"/>
<comment type="caution">
    <text evidence="2">The sequence shown here is derived from an EMBL/GenBank/DDBJ whole genome shotgun (WGS) entry which is preliminary data.</text>
</comment>
<gene>
    <name evidence="2" type="ORF">K737_301244</name>
</gene>
<reference evidence="2 3" key="1">
    <citation type="journal article" date="2013" name="Genome Announc.">
        <title>Draft Genome Sequence of Holospora undulata Strain HU1, a Micronucleus-Specific Symbiont of the Ciliate Paramecium caudatum.</title>
        <authorList>
            <person name="Dohra H."/>
            <person name="Suzuki H."/>
            <person name="Suzuki T."/>
            <person name="Tanaka K."/>
            <person name="Fujishima M."/>
        </authorList>
    </citation>
    <scope>NUCLEOTIDE SEQUENCE [LARGE SCALE GENOMIC DNA]</scope>
    <source>
        <strain evidence="2 3">HU1</strain>
    </source>
</reference>
<keyword evidence="3" id="KW-1185">Reference proteome</keyword>
<proteinExistence type="predicted"/>
<sequence>MNTYALFDDSFFNIKPWWMPQKLYRIVCHRSNPRSKEYMLDLLREKFPDAEIVDINQTRSPGKIILLYPDSIGLGWRKIESRLIHKHEVEVLNGRRRVFEFTPSVRRMLLLRRFLEMTFLPEILLTPFVLFYGAFVATKDKFRGFKS</sequence>
<keyword evidence="1" id="KW-1133">Transmembrane helix</keyword>
<keyword evidence="1" id="KW-0812">Transmembrane</keyword>
<dbReference type="Proteomes" id="UP000026922">
    <property type="component" value="Unassembled WGS sequence"/>
</dbReference>
<dbReference type="EMBL" id="ARPM03000202">
    <property type="protein sequence ID" value="ETZ04407.1"/>
    <property type="molecule type" value="Genomic_DNA"/>
</dbReference>
<protein>
    <submittedName>
        <fullName evidence="2">Uncharacterized protein</fullName>
    </submittedName>
</protein>